<keyword evidence="4" id="KW-0378">Hydrolase</keyword>
<dbReference type="Pfam" id="PF00089">
    <property type="entry name" value="Trypsin"/>
    <property type="match status" value="1"/>
</dbReference>
<feature type="domain" description="Peptidase S1A alpha-lytic prodomain" evidence="10">
    <location>
        <begin position="124"/>
        <end position="180"/>
    </location>
</feature>
<dbReference type="Gene3D" id="2.40.10.10">
    <property type="entry name" value="Trypsin-like serine proteases"/>
    <property type="match status" value="2"/>
</dbReference>
<keyword evidence="7" id="KW-1015">Disulfide bond</keyword>
<keyword evidence="3 8" id="KW-0732">Signal</keyword>
<dbReference type="Proteomes" id="UP001597097">
    <property type="component" value="Unassembled WGS sequence"/>
</dbReference>
<accession>A0ABW4G920</accession>
<keyword evidence="5" id="KW-0720">Serine protease</keyword>
<dbReference type="CDD" id="cd21112">
    <property type="entry name" value="alphaLP-like"/>
    <property type="match status" value="1"/>
</dbReference>
<evidence type="ECO:0000256" key="8">
    <source>
        <dbReference type="SAM" id="SignalP"/>
    </source>
</evidence>
<feature type="chain" id="PRO_5045104134" evidence="8">
    <location>
        <begin position="28"/>
        <end position="515"/>
    </location>
</feature>
<dbReference type="Gene3D" id="3.30.300.50">
    <property type="match status" value="2"/>
</dbReference>
<keyword evidence="12" id="KW-1185">Reference proteome</keyword>
<evidence type="ECO:0000256" key="7">
    <source>
        <dbReference type="ARBA" id="ARBA00023157"/>
    </source>
</evidence>
<dbReference type="InterPro" id="IPR035070">
    <property type="entry name" value="Streptogrisin_prodomain"/>
</dbReference>
<reference evidence="12" key="1">
    <citation type="journal article" date="2019" name="Int. J. Syst. Evol. Microbiol.">
        <title>The Global Catalogue of Microorganisms (GCM) 10K type strain sequencing project: providing services to taxonomists for standard genome sequencing and annotation.</title>
        <authorList>
            <consortium name="The Broad Institute Genomics Platform"/>
            <consortium name="The Broad Institute Genome Sequencing Center for Infectious Disease"/>
            <person name="Wu L."/>
            <person name="Ma J."/>
        </authorList>
    </citation>
    <scope>NUCLEOTIDE SEQUENCE [LARGE SCALE GENOMIC DNA]</scope>
    <source>
        <strain evidence="12">CGMCC 1.15399</strain>
    </source>
</reference>
<name>A0ABW4G920_9ACTN</name>
<protein>
    <submittedName>
        <fullName evidence="11">S1 family peptidase</fullName>
    </submittedName>
</protein>
<dbReference type="InterPro" id="IPR037295">
    <property type="entry name" value="Alpha-lytic_protease_prodomain"/>
</dbReference>
<dbReference type="PRINTS" id="PR00861">
    <property type="entry name" value="ALYTICPTASE"/>
</dbReference>
<dbReference type="InterPro" id="IPR009003">
    <property type="entry name" value="Peptidase_S1_PA"/>
</dbReference>
<proteinExistence type="inferred from homology"/>
<sequence>MVLYRPSAAGAALAIIALVLTAAPATAAPFAVPVEAAPAATVAPPQDVLDAMRRDLGLTREQAITRLGNEEQARRLQPRLRAQLKDRYAGSWVNQEGRLVVATTDAASATAVTAAGAQAKVVGRSLAALTSVKNALDTTAQKAAGQKVPVWFVDEQANAVVVQALDAAAGAAFVAASGVDRAAVRIETIAERPVTFQNLRGGDAYYIAGGSRCSIGFPVTQGSTQGFVTAGHCGTPGLTTTGPGGQGQGTFQGSSFPGNDYSWVAVNSTWVARPAVNAYGTEQVPVFGSAEAPAGSAVCRSGSTTHWHCGVIQERNASVTYSQGTVYEVVRTNVCAEPGDSGGPFISGYQAQGVTSGGSGNCSAGGTTFFQPVNEILNAYGLTLSTVTTQCAGHPNHHFNDLTAHQGSFGMLIPDPGLYPPNGFTSAGAGTHTACMDGPGTARMRLSLEKYTCCGPFGIPIWAEVATTRTGTTAKTLTTSQAAGTYRWVVSVSDTYVVPTTPIGEYYFLGTTSPA</sequence>
<evidence type="ECO:0000259" key="10">
    <source>
        <dbReference type="Pfam" id="PF02983"/>
    </source>
</evidence>
<evidence type="ECO:0000313" key="12">
    <source>
        <dbReference type="Proteomes" id="UP001597097"/>
    </source>
</evidence>
<comment type="similarity">
    <text evidence="1">Belongs to the peptidase S1 family.</text>
</comment>
<evidence type="ECO:0000259" key="9">
    <source>
        <dbReference type="Pfam" id="PF00089"/>
    </source>
</evidence>
<dbReference type="InterPro" id="IPR001316">
    <property type="entry name" value="Pept_S1A_streptogrisin"/>
</dbReference>
<evidence type="ECO:0000256" key="1">
    <source>
        <dbReference type="ARBA" id="ARBA00007664"/>
    </source>
</evidence>
<feature type="signal peptide" evidence="8">
    <location>
        <begin position="1"/>
        <end position="27"/>
    </location>
</feature>
<dbReference type="Pfam" id="PF02983">
    <property type="entry name" value="Pro_Al_protease"/>
    <property type="match status" value="1"/>
</dbReference>
<evidence type="ECO:0000256" key="5">
    <source>
        <dbReference type="ARBA" id="ARBA00022825"/>
    </source>
</evidence>
<evidence type="ECO:0000256" key="4">
    <source>
        <dbReference type="ARBA" id="ARBA00022801"/>
    </source>
</evidence>
<gene>
    <name evidence="11" type="ORF">ACFSJ0_15835</name>
</gene>
<dbReference type="InterPro" id="IPR001254">
    <property type="entry name" value="Trypsin_dom"/>
</dbReference>
<dbReference type="SUPFAM" id="SSF50494">
    <property type="entry name" value="Trypsin-like serine proteases"/>
    <property type="match status" value="1"/>
</dbReference>
<keyword evidence="2" id="KW-0645">Protease</keyword>
<feature type="domain" description="Peptidase S1" evidence="9">
    <location>
        <begin position="224"/>
        <end position="378"/>
    </location>
</feature>
<dbReference type="RefSeq" id="WP_246650378.1">
    <property type="nucleotide sequence ID" value="NZ_JAHKRM010000002.1"/>
</dbReference>
<dbReference type="InterPro" id="IPR004236">
    <property type="entry name" value="Pept_S1_alpha_lytic"/>
</dbReference>
<dbReference type="SUPFAM" id="SSF54806">
    <property type="entry name" value="Alpha-lytic protease prodomain"/>
    <property type="match status" value="1"/>
</dbReference>
<evidence type="ECO:0000313" key="11">
    <source>
        <dbReference type="EMBL" id="MFD1538526.1"/>
    </source>
</evidence>
<organism evidence="11 12">
    <name type="scientific">Nonomuraea guangzhouensis</name>
    <dbReference type="NCBI Taxonomy" id="1291555"/>
    <lineage>
        <taxon>Bacteria</taxon>
        <taxon>Bacillati</taxon>
        <taxon>Actinomycetota</taxon>
        <taxon>Actinomycetes</taxon>
        <taxon>Streptosporangiales</taxon>
        <taxon>Streptosporangiaceae</taxon>
        <taxon>Nonomuraea</taxon>
    </lineage>
</organism>
<keyword evidence="6" id="KW-0865">Zymogen</keyword>
<dbReference type="InterPro" id="IPR043504">
    <property type="entry name" value="Peptidase_S1_PA_chymotrypsin"/>
</dbReference>
<dbReference type="EMBL" id="JBHUCM010000013">
    <property type="protein sequence ID" value="MFD1538526.1"/>
    <property type="molecule type" value="Genomic_DNA"/>
</dbReference>
<evidence type="ECO:0000256" key="2">
    <source>
        <dbReference type="ARBA" id="ARBA00022670"/>
    </source>
</evidence>
<evidence type="ECO:0000256" key="3">
    <source>
        <dbReference type="ARBA" id="ARBA00022729"/>
    </source>
</evidence>
<comment type="caution">
    <text evidence="11">The sequence shown here is derived from an EMBL/GenBank/DDBJ whole genome shotgun (WGS) entry which is preliminary data.</text>
</comment>
<evidence type="ECO:0000256" key="6">
    <source>
        <dbReference type="ARBA" id="ARBA00023145"/>
    </source>
</evidence>